<dbReference type="OrthoDB" id="2914378at2759"/>
<dbReference type="Pfam" id="PF00069">
    <property type="entry name" value="Pkinase"/>
    <property type="match status" value="1"/>
</dbReference>
<dbReference type="PROSITE" id="PS50011">
    <property type="entry name" value="PROTEIN_KINASE_DOM"/>
    <property type="match status" value="1"/>
</dbReference>
<dbReference type="AlphaFoldDB" id="A0A1X0P4Z7"/>
<feature type="domain" description="Protein kinase" evidence="10">
    <location>
        <begin position="278"/>
        <end position="535"/>
    </location>
</feature>
<evidence type="ECO:0000256" key="5">
    <source>
        <dbReference type="ARBA" id="ARBA00022777"/>
    </source>
</evidence>
<evidence type="ECO:0000256" key="1">
    <source>
        <dbReference type="ARBA" id="ARBA00008874"/>
    </source>
</evidence>
<dbReference type="GO" id="GO:0004674">
    <property type="term" value="F:protein serine/threonine kinase activity"/>
    <property type="evidence" value="ECO:0007669"/>
    <property type="project" value="UniProtKB-KW"/>
</dbReference>
<evidence type="ECO:0000256" key="3">
    <source>
        <dbReference type="ARBA" id="ARBA00022679"/>
    </source>
</evidence>
<evidence type="ECO:0000256" key="4">
    <source>
        <dbReference type="ARBA" id="ARBA00022741"/>
    </source>
</evidence>
<evidence type="ECO:0000256" key="8">
    <source>
        <dbReference type="ARBA" id="ARBA00048679"/>
    </source>
</evidence>
<dbReference type="GO" id="GO:0005524">
    <property type="term" value="F:ATP binding"/>
    <property type="evidence" value="ECO:0007669"/>
    <property type="project" value="UniProtKB-KW"/>
</dbReference>
<dbReference type="InterPro" id="IPR000719">
    <property type="entry name" value="Prot_kinase_dom"/>
</dbReference>
<dbReference type="STRING" id="67003.A0A1X0P4Z7"/>
<gene>
    <name evidence="11" type="ORF">TM35_000042310</name>
</gene>
<dbReference type="EMBL" id="NBCO01000004">
    <property type="protein sequence ID" value="ORC92017.1"/>
    <property type="molecule type" value="Genomic_DNA"/>
</dbReference>
<evidence type="ECO:0000259" key="10">
    <source>
        <dbReference type="PROSITE" id="PS50011"/>
    </source>
</evidence>
<name>A0A1X0P4Z7_9TRYP</name>
<dbReference type="Proteomes" id="UP000192257">
    <property type="component" value="Unassembled WGS sequence"/>
</dbReference>
<dbReference type="VEuPathDB" id="TriTrypDB:TM35_000042310"/>
<dbReference type="PANTHER" id="PTHR48012">
    <property type="entry name" value="STERILE20-LIKE KINASE, ISOFORM B-RELATED"/>
    <property type="match status" value="1"/>
</dbReference>
<evidence type="ECO:0000313" key="11">
    <source>
        <dbReference type="EMBL" id="ORC92017.1"/>
    </source>
</evidence>
<comment type="catalytic activity">
    <reaction evidence="7">
        <text>L-threonyl-[protein] + ATP = O-phospho-L-threonyl-[protein] + ADP + H(+)</text>
        <dbReference type="Rhea" id="RHEA:46608"/>
        <dbReference type="Rhea" id="RHEA-COMP:11060"/>
        <dbReference type="Rhea" id="RHEA-COMP:11605"/>
        <dbReference type="ChEBI" id="CHEBI:15378"/>
        <dbReference type="ChEBI" id="CHEBI:30013"/>
        <dbReference type="ChEBI" id="CHEBI:30616"/>
        <dbReference type="ChEBI" id="CHEBI:61977"/>
        <dbReference type="ChEBI" id="CHEBI:456216"/>
        <dbReference type="EC" id="2.7.11.1"/>
    </reaction>
</comment>
<dbReference type="SMART" id="SM00220">
    <property type="entry name" value="S_TKc"/>
    <property type="match status" value="1"/>
</dbReference>
<protein>
    <submittedName>
        <fullName evidence="11">Putative p21-activated kinase 3</fullName>
    </submittedName>
</protein>
<reference evidence="11 12" key="1">
    <citation type="submission" date="2017-03" db="EMBL/GenBank/DDBJ databases">
        <title>An alternative strategy for trypanosome survival in the mammalian bloodstream revealed through genome and transcriptome analysis of the ubiquitous bovine parasite Trypanosoma (Megatrypanum) theileri.</title>
        <authorList>
            <person name="Kelly S."/>
            <person name="Ivens A."/>
            <person name="Mott A."/>
            <person name="O'Neill E."/>
            <person name="Emms D."/>
            <person name="Macleod O."/>
            <person name="Voorheis P."/>
            <person name="Matthews J."/>
            <person name="Matthews K."/>
            <person name="Carrington M."/>
        </authorList>
    </citation>
    <scope>NUCLEOTIDE SEQUENCE [LARGE SCALE GENOMIC DNA]</scope>
    <source>
        <strain evidence="11">Edinburgh</strain>
    </source>
</reference>
<dbReference type="PROSITE" id="PS00108">
    <property type="entry name" value="PROTEIN_KINASE_ST"/>
    <property type="match status" value="1"/>
</dbReference>
<keyword evidence="9" id="KW-0812">Transmembrane</keyword>
<evidence type="ECO:0000256" key="7">
    <source>
        <dbReference type="ARBA" id="ARBA00047899"/>
    </source>
</evidence>
<keyword evidence="12" id="KW-1185">Reference proteome</keyword>
<keyword evidence="6" id="KW-0067">ATP-binding</keyword>
<dbReference type="Gene3D" id="1.10.510.10">
    <property type="entry name" value="Transferase(Phosphotransferase) domain 1"/>
    <property type="match status" value="1"/>
</dbReference>
<accession>A0A1X0P4Z7</accession>
<evidence type="ECO:0000256" key="9">
    <source>
        <dbReference type="SAM" id="Phobius"/>
    </source>
</evidence>
<proteinExistence type="inferred from homology"/>
<organism evidence="11 12">
    <name type="scientific">Trypanosoma theileri</name>
    <dbReference type="NCBI Taxonomy" id="67003"/>
    <lineage>
        <taxon>Eukaryota</taxon>
        <taxon>Discoba</taxon>
        <taxon>Euglenozoa</taxon>
        <taxon>Kinetoplastea</taxon>
        <taxon>Metakinetoplastina</taxon>
        <taxon>Trypanosomatida</taxon>
        <taxon>Trypanosomatidae</taxon>
        <taxon>Trypanosoma</taxon>
    </lineage>
</organism>
<keyword evidence="3" id="KW-0808">Transferase</keyword>
<comment type="catalytic activity">
    <reaction evidence="8">
        <text>L-seryl-[protein] + ATP = O-phospho-L-seryl-[protein] + ADP + H(+)</text>
        <dbReference type="Rhea" id="RHEA:17989"/>
        <dbReference type="Rhea" id="RHEA-COMP:9863"/>
        <dbReference type="Rhea" id="RHEA-COMP:11604"/>
        <dbReference type="ChEBI" id="CHEBI:15378"/>
        <dbReference type="ChEBI" id="CHEBI:29999"/>
        <dbReference type="ChEBI" id="CHEBI:30616"/>
        <dbReference type="ChEBI" id="CHEBI:83421"/>
        <dbReference type="ChEBI" id="CHEBI:456216"/>
        <dbReference type="EC" id="2.7.11.1"/>
    </reaction>
</comment>
<keyword evidence="9" id="KW-0472">Membrane</keyword>
<dbReference type="RefSeq" id="XP_028886083.1">
    <property type="nucleotide sequence ID" value="XM_029022425.1"/>
</dbReference>
<comment type="similarity">
    <text evidence="1">Belongs to the protein kinase superfamily. STE Ser/Thr protein kinase family. STE20 subfamily.</text>
</comment>
<keyword evidence="9" id="KW-1133">Transmembrane helix</keyword>
<sequence>MPKLNYRDKKICERLKNGITLADIEAVNEPEYTAWISRRRYISGVFVWELNWFITAGNFFLRFPKKNSYSYPIEVVYLPDAIIRRCHLKEECCVRHPFVMEIVAHTHFLKEKEKFISANDQAVYLGFENAEDMCGCLAFITKIAARHTQTASIMFGSPLQVQHCIHLNATNNEKNFGFELLSKEMQNWLLQQGITREEMKGCEETVLSCAETLYEYQKQIGVETNMPFSLLGENKMSRKKKEEVMENEESNQLFLLPTDMSNVTMESLLTKGDPHQLYSNWEKLDSGSQGEVFKAKRKSDGSEVAIKRITIKRVRKELSALLKEMTLLKALRHPNIVTLHECYKKEKDLFLTMELMDGGKLADLLDPIEGPRVKFTEIQLSTIMREVLLALQCLHHAKCMHRDVKSDNILLSSRGEVKLGDFGLATLVSAPKGTRRTVVGTPYWMAPEVASGKPYNIKADIWSAGILFIELCDGKPPLMGIHPVRALLKVCTGPPPVMKSAKKWSETCQEFAKYLLVKDPVERPSVDDALKHPFIKMSSESSCQFIATILKERKRE</sequence>
<dbReference type="PANTHER" id="PTHR48012:SF10">
    <property type="entry name" value="FI20177P1"/>
    <property type="match status" value="1"/>
</dbReference>
<keyword evidence="2" id="KW-0723">Serine/threonine-protein kinase</keyword>
<evidence type="ECO:0000256" key="6">
    <source>
        <dbReference type="ARBA" id="ARBA00022840"/>
    </source>
</evidence>
<evidence type="ECO:0000313" key="12">
    <source>
        <dbReference type="Proteomes" id="UP000192257"/>
    </source>
</evidence>
<dbReference type="InterPro" id="IPR050629">
    <property type="entry name" value="STE20/SPS1-PAK"/>
</dbReference>
<comment type="caution">
    <text evidence="11">The sequence shown here is derived from an EMBL/GenBank/DDBJ whole genome shotgun (WGS) entry which is preliminary data.</text>
</comment>
<feature type="transmembrane region" description="Helical" evidence="9">
    <location>
        <begin position="41"/>
        <end position="61"/>
    </location>
</feature>
<dbReference type="SUPFAM" id="SSF56112">
    <property type="entry name" value="Protein kinase-like (PK-like)"/>
    <property type="match status" value="1"/>
</dbReference>
<keyword evidence="4" id="KW-0547">Nucleotide-binding</keyword>
<dbReference type="InterPro" id="IPR008271">
    <property type="entry name" value="Ser/Thr_kinase_AS"/>
</dbReference>
<keyword evidence="5 11" id="KW-0418">Kinase</keyword>
<dbReference type="InterPro" id="IPR011009">
    <property type="entry name" value="Kinase-like_dom_sf"/>
</dbReference>
<evidence type="ECO:0000256" key="2">
    <source>
        <dbReference type="ARBA" id="ARBA00022527"/>
    </source>
</evidence>
<dbReference type="GO" id="GO:0005737">
    <property type="term" value="C:cytoplasm"/>
    <property type="evidence" value="ECO:0007669"/>
    <property type="project" value="TreeGrafter"/>
</dbReference>
<dbReference type="GeneID" id="39982205"/>